<feature type="domain" description="Peptidase M48" evidence="13">
    <location>
        <begin position="81"/>
        <end position="324"/>
    </location>
</feature>
<dbReference type="PANTHER" id="PTHR43221">
    <property type="entry name" value="PROTEASE HTPX"/>
    <property type="match status" value="1"/>
</dbReference>
<comment type="similarity">
    <text evidence="11">Belongs to the peptidase M48 family.</text>
</comment>
<protein>
    <submittedName>
        <fullName evidence="14">M48 family metallopeptidase</fullName>
    </submittedName>
</protein>
<evidence type="ECO:0000313" key="14">
    <source>
        <dbReference type="EMBL" id="MFD1056112.1"/>
    </source>
</evidence>
<keyword evidence="15" id="KW-1185">Reference proteome</keyword>
<evidence type="ECO:0000256" key="11">
    <source>
        <dbReference type="RuleBase" id="RU003983"/>
    </source>
</evidence>
<comment type="subcellular location">
    <subcellularLocation>
        <location evidence="1">Cell membrane</location>
        <topology evidence="1">Multi-pass membrane protein</topology>
    </subcellularLocation>
</comment>
<dbReference type="PANTHER" id="PTHR43221:SF1">
    <property type="entry name" value="PROTEASE HTPX"/>
    <property type="match status" value="1"/>
</dbReference>
<evidence type="ECO:0000313" key="15">
    <source>
        <dbReference type="Proteomes" id="UP001597046"/>
    </source>
</evidence>
<feature type="transmembrane region" description="Helical" evidence="12">
    <location>
        <begin position="203"/>
        <end position="223"/>
    </location>
</feature>
<sequence>MARVGRGERPSSATGTSYGVLAFSVLVLLAYAAAVALLAVATFASKNLYGWFGVVIGWLVVLATAPRPNRLEDVQPLTTDEFPNVHRHVGTVAAAVGTRAPDAIGVSTDFNAGVARVGWGRRRALVIGLPLWTVLTDDARLALLAHELGHLRGRDATTGYVTWMAHGVLHRFATLLTPLPADTYTDFADYRIGVQTSQATMNAVAAFALRIVSLPASLLLLLFERLAAVSSQRGEYLADLRAAEVAGSAALVHLLVTLENVPGLHTLAAAGVRRREDPFTVLETVRERPAPTPAQVAAARQRAREQDLRWDASHPRDDLRMSLAEARGADRALERTEVEHEADLELAGLRKALTRQLADELVETYH</sequence>
<dbReference type="RefSeq" id="WP_386054148.1">
    <property type="nucleotide sequence ID" value="NZ_JBHTKH010000015.1"/>
</dbReference>
<keyword evidence="2" id="KW-1003">Cell membrane</keyword>
<dbReference type="Proteomes" id="UP001597046">
    <property type="component" value="Unassembled WGS sequence"/>
</dbReference>
<keyword evidence="10 12" id="KW-0472">Membrane</keyword>
<evidence type="ECO:0000256" key="7">
    <source>
        <dbReference type="ARBA" id="ARBA00022833"/>
    </source>
</evidence>
<evidence type="ECO:0000259" key="13">
    <source>
        <dbReference type="Pfam" id="PF01435"/>
    </source>
</evidence>
<dbReference type="Pfam" id="PF01435">
    <property type="entry name" value="Peptidase_M48"/>
    <property type="match status" value="1"/>
</dbReference>
<evidence type="ECO:0000256" key="5">
    <source>
        <dbReference type="ARBA" id="ARBA00022723"/>
    </source>
</evidence>
<keyword evidence="4 12" id="KW-0812">Transmembrane</keyword>
<comment type="caution">
    <text evidence="14">The sequence shown here is derived from an EMBL/GenBank/DDBJ whole genome shotgun (WGS) entry which is preliminary data.</text>
</comment>
<dbReference type="InterPro" id="IPR001915">
    <property type="entry name" value="Peptidase_M48"/>
</dbReference>
<evidence type="ECO:0000256" key="12">
    <source>
        <dbReference type="SAM" id="Phobius"/>
    </source>
</evidence>
<evidence type="ECO:0000256" key="1">
    <source>
        <dbReference type="ARBA" id="ARBA00004651"/>
    </source>
</evidence>
<evidence type="ECO:0000256" key="6">
    <source>
        <dbReference type="ARBA" id="ARBA00022801"/>
    </source>
</evidence>
<keyword evidence="5" id="KW-0479">Metal-binding</keyword>
<evidence type="ECO:0000256" key="8">
    <source>
        <dbReference type="ARBA" id="ARBA00022989"/>
    </source>
</evidence>
<keyword evidence="8 12" id="KW-1133">Transmembrane helix</keyword>
<organism evidence="14 15">
    <name type="scientific">Terrabacter terrigena</name>
    <dbReference type="NCBI Taxonomy" id="574718"/>
    <lineage>
        <taxon>Bacteria</taxon>
        <taxon>Bacillati</taxon>
        <taxon>Actinomycetota</taxon>
        <taxon>Actinomycetes</taxon>
        <taxon>Micrococcales</taxon>
        <taxon>Intrasporangiaceae</taxon>
        <taxon>Terrabacter</taxon>
    </lineage>
</organism>
<accession>A0ABW3N0U7</accession>
<feature type="transmembrane region" description="Helical" evidence="12">
    <location>
        <begin position="48"/>
        <end position="65"/>
    </location>
</feature>
<evidence type="ECO:0000256" key="9">
    <source>
        <dbReference type="ARBA" id="ARBA00023049"/>
    </source>
</evidence>
<gene>
    <name evidence="14" type="ORF">ACFQ2V_17515</name>
</gene>
<dbReference type="EMBL" id="JBHTKH010000015">
    <property type="protein sequence ID" value="MFD1056112.1"/>
    <property type="molecule type" value="Genomic_DNA"/>
</dbReference>
<evidence type="ECO:0000256" key="4">
    <source>
        <dbReference type="ARBA" id="ARBA00022692"/>
    </source>
</evidence>
<dbReference type="InterPro" id="IPR050083">
    <property type="entry name" value="HtpX_protease"/>
</dbReference>
<feature type="transmembrane region" description="Helical" evidence="12">
    <location>
        <begin position="20"/>
        <end position="41"/>
    </location>
</feature>
<evidence type="ECO:0000256" key="10">
    <source>
        <dbReference type="ARBA" id="ARBA00023136"/>
    </source>
</evidence>
<dbReference type="Gene3D" id="3.30.2010.10">
    <property type="entry name" value="Metalloproteases ('zincins'), catalytic domain"/>
    <property type="match status" value="1"/>
</dbReference>
<keyword evidence="6 11" id="KW-0378">Hydrolase</keyword>
<keyword evidence="7 11" id="KW-0862">Zinc</keyword>
<comment type="cofactor">
    <cofactor evidence="11">
        <name>Zn(2+)</name>
        <dbReference type="ChEBI" id="CHEBI:29105"/>
    </cofactor>
    <text evidence="11">Binds 1 zinc ion per subunit.</text>
</comment>
<name>A0ABW3N0U7_9MICO</name>
<evidence type="ECO:0000256" key="2">
    <source>
        <dbReference type="ARBA" id="ARBA00022475"/>
    </source>
</evidence>
<evidence type="ECO:0000256" key="3">
    <source>
        <dbReference type="ARBA" id="ARBA00022670"/>
    </source>
</evidence>
<keyword evidence="9 11" id="KW-0482">Metalloprotease</keyword>
<proteinExistence type="inferred from homology"/>
<reference evidence="15" key="1">
    <citation type="journal article" date="2019" name="Int. J. Syst. Evol. Microbiol.">
        <title>The Global Catalogue of Microorganisms (GCM) 10K type strain sequencing project: providing services to taxonomists for standard genome sequencing and annotation.</title>
        <authorList>
            <consortium name="The Broad Institute Genomics Platform"/>
            <consortium name="The Broad Institute Genome Sequencing Center for Infectious Disease"/>
            <person name="Wu L."/>
            <person name="Ma J."/>
        </authorList>
    </citation>
    <scope>NUCLEOTIDE SEQUENCE [LARGE SCALE GENOMIC DNA]</scope>
    <source>
        <strain evidence="15">CCUG 57508</strain>
    </source>
</reference>
<keyword evidence="3 11" id="KW-0645">Protease</keyword>
<dbReference type="CDD" id="cd07328">
    <property type="entry name" value="M48_Ste24p_like"/>
    <property type="match status" value="1"/>
</dbReference>